<reference evidence="2" key="2">
    <citation type="journal article" date="2021" name="PeerJ">
        <title>Extensive microbial diversity within the chicken gut microbiome revealed by metagenomics and culture.</title>
        <authorList>
            <person name="Gilroy R."/>
            <person name="Ravi A."/>
            <person name="Getino M."/>
            <person name="Pursley I."/>
            <person name="Horton D.L."/>
            <person name="Alikhan N.F."/>
            <person name="Baker D."/>
            <person name="Gharbi K."/>
            <person name="Hall N."/>
            <person name="Watson M."/>
            <person name="Adriaenssens E.M."/>
            <person name="Foster-Nyarko E."/>
            <person name="Jarju S."/>
            <person name="Secka A."/>
            <person name="Antonio M."/>
            <person name="Oren A."/>
            <person name="Chaudhuri R.R."/>
            <person name="La Ragione R."/>
            <person name="Hildebrand F."/>
            <person name="Pallen M.J."/>
        </authorList>
    </citation>
    <scope>NUCLEOTIDE SEQUENCE</scope>
    <source>
        <strain evidence="2">13766</strain>
    </source>
</reference>
<organism evidence="2 3">
    <name type="scientific">Candidatus Alectryocaccomicrobium excrementavium</name>
    <dbReference type="NCBI Taxonomy" id="2840668"/>
    <lineage>
        <taxon>Bacteria</taxon>
        <taxon>Bacillati</taxon>
        <taxon>Bacillota</taxon>
        <taxon>Clostridia</taxon>
        <taxon>Candidatus Alectryocaccomicrobium</taxon>
    </lineage>
</organism>
<accession>A0A9D1FY55</accession>
<name>A0A9D1FY55_9FIRM</name>
<keyword evidence="1" id="KW-0472">Membrane</keyword>
<comment type="caution">
    <text evidence="2">The sequence shown here is derived from an EMBL/GenBank/DDBJ whole genome shotgun (WGS) entry which is preliminary data.</text>
</comment>
<evidence type="ECO:0000256" key="1">
    <source>
        <dbReference type="SAM" id="Phobius"/>
    </source>
</evidence>
<dbReference type="EMBL" id="DVJN01000013">
    <property type="protein sequence ID" value="HIS91517.1"/>
    <property type="molecule type" value="Genomic_DNA"/>
</dbReference>
<dbReference type="Proteomes" id="UP000824140">
    <property type="component" value="Unassembled WGS sequence"/>
</dbReference>
<sequence length="259" mass="28070">MGKKIDALVAVLLGTLAAYGFFLAATGRPYLALALAGVCMLALRRVMRTCSRAAARLRQSGARARRRCAKHRVEGWLLAREEDACSDIVHLLAQAYPAEISAVNGKLIRRDTGALVPLVFLPRRAPILADDVLSVWKAHRGAESAILVSTAPLGSGMRIPPLSGPRVAVVGRELLEKLAAKHLPVIAPTRAPSERESRVRGLLRRYTDRKKAPRYMLYGALMLAIYLLLGTRAYLAAALFLLLLAGLGLRRAGAPDKLL</sequence>
<feature type="transmembrane region" description="Helical" evidence="1">
    <location>
        <begin position="212"/>
        <end position="229"/>
    </location>
</feature>
<evidence type="ECO:0000313" key="3">
    <source>
        <dbReference type="Proteomes" id="UP000824140"/>
    </source>
</evidence>
<feature type="transmembrane region" description="Helical" evidence="1">
    <location>
        <begin position="7"/>
        <end position="24"/>
    </location>
</feature>
<dbReference type="AlphaFoldDB" id="A0A9D1FY55"/>
<feature type="transmembrane region" description="Helical" evidence="1">
    <location>
        <begin position="30"/>
        <end position="47"/>
    </location>
</feature>
<keyword evidence="1" id="KW-1133">Transmembrane helix</keyword>
<gene>
    <name evidence="2" type="ORF">IAA84_00705</name>
</gene>
<evidence type="ECO:0000313" key="2">
    <source>
        <dbReference type="EMBL" id="HIS91517.1"/>
    </source>
</evidence>
<proteinExistence type="predicted"/>
<protein>
    <submittedName>
        <fullName evidence="2">Uncharacterized protein</fullName>
    </submittedName>
</protein>
<reference evidence="2" key="1">
    <citation type="submission" date="2020-10" db="EMBL/GenBank/DDBJ databases">
        <authorList>
            <person name="Gilroy R."/>
        </authorList>
    </citation>
    <scope>NUCLEOTIDE SEQUENCE</scope>
    <source>
        <strain evidence="2">13766</strain>
    </source>
</reference>
<keyword evidence="1" id="KW-0812">Transmembrane</keyword>